<name>A0A3E1Q819_9FLAO</name>
<dbReference type="GO" id="GO:0000455">
    <property type="term" value="P:enzyme-directed rRNA pseudouridine synthesis"/>
    <property type="evidence" value="ECO:0007669"/>
    <property type="project" value="TreeGrafter"/>
</dbReference>
<dbReference type="SUPFAM" id="SSF55120">
    <property type="entry name" value="Pseudouridine synthase"/>
    <property type="match status" value="1"/>
</dbReference>
<keyword evidence="2" id="KW-0694">RNA-binding</keyword>
<sequence length="254" mass="28209">MKKAIDKGLVSVNGTVATTGKFLSGGEKIILSSEKYKSDNPILKLPLKVCFENNHLAIIYKPPGILVSGNKKKTIANALVYNLTKSSATDALTTPKPVHRLDFPTSGLLLIAKTHTSVITLNNLFKERNIKKTYHAVTYGEMPLKGVITTNVDEKNAFTEYKVLQSEPSERFNCLNLVELFPKTGRKHQLRVHLSSIGTPILGDKNYHKEGLLLKGKGLFLHASSLEFTDPITNEIIAITKDLPKKFRKIFPKN</sequence>
<dbReference type="PROSITE" id="PS50889">
    <property type="entry name" value="S4"/>
    <property type="match status" value="1"/>
</dbReference>
<feature type="domain" description="Pseudouridine synthase RsuA/RluA-like" evidence="3">
    <location>
        <begin position="55"/>
        <end position="196"/>
    </location>
</feature>
<keyword evidence="5" id="KW-1185">Reference proteome</keyword>
<gene>
    <name evidence="4" type="ORF">DZ858_13665</name>
</gene>
<reference evidence="4 5" key="1">
    <citation type="journal article" date="2007" name="Int. J. Syst. Evol. Microbiol.">
        <title>Marixanthomonas ophiurae gen. nov., sp. nov., a marine bacterium of the family Flavobacteriaceae isolated from a deep-sea brittle star.</title>
        <authorList>
            <person name="Romanenko L.A."/>
            <person name="Uchino M."/>
            <person name="Frolova G.M."/>
            <person name="Mikhailov V.V."/>
        </authorList>
    </citation>
    <scope>NUCLEOTIDE SEQUENCE [LARGE SCALE GENOMIC DNA]</scope>
    <source>
        <strain evidence="4 5">KMM 3046</strain>
    </source>
</reference>
<evidence type="ECO:0000313" key="4">
    <source>
        <dbReference type="EMBL" id="RFN58268.1"/>
    </source>
</evidence>
<dbReference type="GO" id="GO:0009982">
    <property type="term" value="F:pseudouridine synthase activity"/>
    <property type="evidence" value="ECO:0007669"/>
    <property type="project" value="InterPro"/>
</dbReference>
<dbReference type="InterPro" id="IPR020103">
    <property type="entry name" value="PsdUridine_synth_cat_dom_sf"/>
</dbReference>
<dbReference type="PROSITE" id="PS01129">
    <property type="entry name" value="PSI_RLU"/>
    <property type="match status" value="1"/>
</dbReference>
<dbReference type="InterPro" id="IPR050188">
    <property type="entry name" value="RluA_PseudoU_synthase"/>
</dbReference>
<dbReference type="PANTHER" id="PTHR21600">
    <property type="entry name" value="MITOCHONDRIAL RNA PSEUDOURIDINE SYNTHASE"/>
    <property type="match status" value="1"/>
</dbReference>
<evidence type="ECO:0000313" key="5">
    <source>
        <dbReference type="Proteomes" id="UP000261082"/>
    </source>
</evidence>
<organism evidence="4 5">
    <name type="scientific">Marixanthomonas ophiurae</name>
    <dbReference type="NCBI Taxonomy" id="387659"/>
    <lineage>
        <taxon>Bacteria</taxon>
        <taxon>Pseudomonadati</taxon>
        <taxon>Bacteroidota</taxon>
        <taxon>Flavobacteriia</taxon>
        <taxon>Flavobacteriales</taxon>
        <taxon>Flavobacteriaceae</taxon>
        <taxon>Marixanthomonas</taxon>
    </lineage>
</organism>
<comment type="similarity">
    <text evidence="1">Belongs to the pseudouridine synthase RluA family.</text>
</comment>
<evidence type="ECO:0000256" key="2">
    <source>
        <dbReference type="PROSITE-ProRule" id="PRU00182"/>
    </source>
</evidence>
<comment type="caution">
    <text evidence="4">The sequence shown here is derived from an EMBL/GenBank/DDBJ whole genome shotgun (WGS) entry which is preliminary data.</text>
</comment>
<dbReference type="GO" id="GO:0003723">
    <property type="term" value="F:RNA binding"/>
    <property type="evidence" value="ECO:0007669"/>
    <property type="project" value="UniProtKB-KW"/>
</dbReference>
<dbReference type="GO" id="GO:0140098">
    <property type="term" value="F:catalytic activity, acting on RNA"/>
    <property type="evidence" value="ECO:0007669"/>
    <property type="project" value="UniProtKB-ARBA"/>
</dbReference>
<dbReference type="EMBL" id="QVID01000002">
    <property type="protein sequence ID" value="RFN58268.1"/>
    <property type="molecule type" value="Genomic_DNA"/>
</dbReference>
<protein>
    <submittedName>
        <fullName evidence="4">RluA family pseudouridine synthase</fullName>
    </submittedName>
</protein>
<proteinExistence type="inferred from homology"/>
<dbReference type="OrthoDB" id="9807829at2"/>
<dbReference type="Proteomes" id="UP000261082">
    <property type="component" value="Unassembled WGS sequence"/>
</dbReference>
<dbReference type="Pfam" id="PF00849">
    <property type="entry name" value="PseudoU_synth_2"/>
    <property type="match status" value="1"/>
</dbReference>
<dbReference type="InterPro" id="IPR006145">
    <property type="entry name" value="PsdUridine_synth_RsuA/RluA"/>
</dbReference>
<dbReference type="Gene3D" id="3.30.2350.10">
    <property type="entry name" value="Pseudouridine synthase"/>
    <property type="match status" value="1"/>
</dbReference>
<accession>A0A3E1Q819</accession>
<evidence type="ECO:0000259" key="3">
    <source>
        <dbReference type="Pfam" id="PF00849"/>
    </source>
</evidence>
<dbReference type="InterPro" id="IPR006224">
    <property type="entry name" value="PsdUridine_synth_RluA-like_CS"/>
</dbReference>
<dbReference type="PANTHER" id="PTHR21600:SF87">
    <property type="entry name" value="RNA PSEUDOURIDYLATE SYNTHASE DOMAIN-CONTAINING PROTEIN 1"/>
    <property type="match status" value="1"/>
</dbReference>
<dbReference type="CDD" id="cd02869">
    <property type="entry name" value="PseudoU_synth_RluA_like"/>
    <property type="match status" value="1"/>
</dbReference>
<dbReference type="AlphaFoldDB" id="A0A3E1Q819"/>
<evidence type="ECO:0000256" key="1">
    <source>
        <dbReference type="ARBA" id="ARBA00010876"/>
    </source>
</evidence>
<dbReference type="RefSeq" id="WP_117160216.1">
    <property type="nucleotide sequence ID" value="NZ_QVID01000002.1"/>
</dbReference>